<dbReference type="PANTHER" id="PTHR43767:SF1">
    <property type="entry name" value="NONRIBOSOMAL PEPTIDE SYNTHASE PES1 (EUROFUNG)-RELATED"/>
    <property type="match status" value="1"/>
</dbReference>
<dbReference type="InterPro" id="IPR045851">
    <property type="entry name" value="AMP-bd_C_sf"/>
</dbReference>
<evidence type="ECO:0000313" key="3">
    <source>
        <dbReference type="EMBL" id="EAQ96456.1"/>
    </source>
</evidence>
<dbReference type="InterPro" id="IPR000873">
    <property type="entry name" value="AMP-dep_synth/lig_dom"/>
</dbReference>
<accession>A4AC06</accession>
<dbReference type="InterPro" id="IPR050237">
    <property type="entry name" value="ATP-dep_AMP-bd_enzyme"/>
</dbReference>
<reference evidence="3 4" key="1">
    <citation type="journal article" date="2007" name="Proc. Natl. Acad. Sci. U.S.A.">
        <title>Characterization of a marine gammaproteobacterium capable of aerobic anoxygenic photosynthesis.</title>
        <authorList>
            <person name="Fuchs B.M."/>
            <person name="Spring S."/>
            <person name="Teeling H."/>
            <person name="Quast C."/>
            <person name="Wulf J."/>
            <person name="Schattenhofer M."/>
            <person name="Yan S."/>
            <person name="Ferriera S."/>
            <person name="Johnson J."/>
            <person name="Glockner F.O."/>
            <person name="Amann R."/>
        </authorList>
    </citation>
    <scope>NUCLEOTIDE SEQUENCE [LARGE SCALE GENOMIC DNA]</scope>
    <source>
        <strain evidence="3">KT71</strain>
    </source>
</reference>
<feature type="domain" description="AMP-binding enzyme C-terminal" evidence="2">
    <location>
        <begin position="432"/>
        <end position="505"/>
    </location>
</feature>
<dbReference type="EMBL" id="AAOA02000006">
    <property type="protein sequence ID" value="EAQ96456.1"/>
    <property type="molecule type" value="Genomic_DNA"/>
</dbReference>
<reference evidence="3 4" key="2">
    <citation type="journal article" date="2009" name="PLoS ONE">
        <title>The photosynthetic apparatus and its regulation in the aerobic gammaproteobacterium Congregibacter litoralis gen. nov., sp. nov.</title>
        <authorList>
            <person name="Spring S."/>
            <person name="Lunsdorf H."/>
            <person name="Fuchs B.M."/>
            <person name="Tindall B.J."/>
        </authorList>
    </citation>
    <scope>NUCLEOTIDE SEQUENCE [LARGE SCALE GENOMIC DNA]</scope>
    <source>
        <strain evidence="3">KT71</strain>
    </source>
</reference>
<dbReference type="eggNOG" id="COG0318">
    <property type="taxonomic scope" value="Bacteria"/>
</dbReference>
<organism evidence="3 4">
    <name type="scientific">Congregibacter litoralis KT71</name>
    <dbReference type="NCBI Taxonomy" id="314285"/>
    <lineage>
        <taxon>Bacteria</taxon>
        <taxon>Pseudomonadati</taxon>
        <taxon>Pseudomonadota</taxon>
        <taxon>Gammaproteobacteria</taxon>
        <taxon>Cellvibrionales</taxon>
        <taxon>Halieaceae</taxon>
        <taxon>Congregibacter</taxon>
    </lineage>
</organism>
<dbReference type="Gene3D" id="3.40.50.12780">
    <property type="entry name" value="N-terminal domain of ligase-like"/>
    <property type="match status" value="1"/>
</dbReference>
<dbReference type="HOGENOM" id="CLU_000022_59_0_6"/>
<dbReference type="PROSITE" id="PS00455">
    <property type="entry name" value="AMP_BINDING"/>
    <property type="match status" value="1"/>
</dbReference>
<proteinExistence type="predicted"/>
<dbReference type="STRING" id="314285.KT71_05512"/>
<dbReference type="GO" id="GO:0016878">
    <property type="term" value="F:acid-thiol ligase activity"/>
    <property type="evidence" value="ECO:0007669"/>
    <property type="project" value="UniProtKB-ARBA"/>
</dbReference>
<protein>
    <submittedName>
        <fullName evidence="3">Acyl-CoA synthetase (AMP-forming)/AMP-acid ligase II</fullName>
    </submittedName>
</protein>
<gene>
    <name evidence="3" type="ORF">KT71_05512</name>
</gene>
<dbReference type="OrthoDB" id="9803968at2"/>
<dbReference type="AlphaFoldDB" id="A4AC06"/>
<keyword evidence="3" id="KW-0436">Ligase</keyword>
<evidence type="ECO:0000313" key="4">
    <source>
        <dbReference type="Proteomes" id="UP000019205"/>
    </source>
</evidence>
<evidence type="ECO:0000259" key="2">
    <source>
        <dbReference type="Pfam" id="PF13193"/>
    </source>
</evidence>
<dbReference type="InterPro" id="IPR042099">
    <property type="entry name" value="ANL_N_sf"/>
</dbReference>
<dbReference type="Proteomes" id="UP000019205">
    <property type="component" value="Chromosome"/>
</dbReference>
<dbReference type="Gene3D" id="3.30.300.30">
    <property type="match status" value="1"/>
</dbReference>
<comment type="caution">
    <text evidence="3">The sequence shown here is derived from an EMBL/GenBank/DDBJ whole genome shotgun (WGS) entry which is preliminary data.</text>
</comment>
<evidence type="ECO:0000259" key="1">
    <source>
        <dbReference type="Pfam" id="PF00501"/>
    </source>
</evidence>
<dbReference type="RefSeq" id="WP_008293521.1">
    <property type="nucleotide sequence ID" value="NZ_CM002299.1"/>
</dbReference>
<dbReference type="InterPro" id="IPR020845">
    <property type="entry name" value="AMP-binding_CS"/>
</dbReference>
<dbReference type="PANTHER" id="PTHR43767">
    <property type="entry name" value="LONG-CHAIN-FATTY-ACID--COA LIGASE"/>
    <property type="match status" value="1"/>
</dbReference>
<dbReference type="InterPro" id="IPR025110">
    <property type="entry name" value="AMP-bd_C"/>
</dbReference>
<feature type="domain" description="AMP-dependent synthetase/ligase" evidence="1">
    <location>
        <begin position="23"/>
        <end position="376"/>
    </location>
</feature>
<keyword evidence="4" id="KW-1185">Reference proteome</keyword>
<dbReference type="Pfam" id="PF13193">
    <property type="entry name" value="AMP-binding_C"/>
    <property type="match status" value="1"/>
</dbReference>
<dbReference type="SUPFAM" id="SSF56801">
    <property type="entry name" value="Acetyl-CoA synthetase-like"/>
    <property type="match status" value="1"/>
</dbReference>
<dbReference type="Pfam" id="PF00501">
    <property type="entry name" value="AMP-binding"/>
    <property type="match status" value="1"/>
</dbReference>
<name>A4AC06_9GAMM</name>
<sequence length="521" mass="56724">MREFPAPSPLLPEILALHGRWRSERTAVVSGDERKSWREFVADNHRFAHGLLGAGVQPGDRVGVFMGNAYSMLTALFGTLASGAVSVPLNTSVADDAIVAMLGDADIRALIVSEEHRARFDRLLPRLPGDLVCITDAVTTDVDAPVWQTIDRISAKQPDTLPAVPLAHDSPLNIIYSSGTTGLPKGILHSHGGRRDWAYDLSIALRYHGGARTLLTIGLYSNISWVAMLCTLLAGGTLVVHPRFDAAAFLKTVESEGITHTAMVPIQFQRVLEAQVASPHDLSSMHAMMSCGSPLHEGLKRAIFETFPCGIIELYGLTEGIITTLDPEDAEGRWSSVGKPLVGTDILIVGEDDKPCADGEAGEVVSRGRITMPGYWQREDANADARYVDGHGQVWLRSGDIGHLDAQGFLYIVDRKKDMILSGGQNIYPQDIEALLVTHEGIADVAVIGASSERWGETPIALVVVRDDSLTMAALLEWANQRLGKQQRLADCIAVEELPRNPNGKILKRELRKHYGDKRYG</sequence>